<protein>
    <submittedName>
        <fullName evidence="2">Uncharacterized protein</fullName>
    </submittedName>
</protein>
<feature type="compositionally biased region" description="Low complexity" evidence="1">
    <location>
        <begin position="8"/>
        <end position="22"/>
    </location>
</feature>
<dbReference type="Proteomes" id="UP001286456">
    <property type="component" value="Unassembled WGS sequence"/>
</dbReference>
<feature type="region of interest" description="Disordered" evidence="1">
    <location>
        <begin position="1"/>
        <end position="43"/>
    </location>
</feature>
<comment type="caution">
    <text evidence="2">The sequence shown here is derived from an EMBL/GenBank/DDBJ whole genome shotgun (WGS) entry which is preliminary data.</text>
</comment>
<gene>
    <name evidence="2" type="ORF">B0T19DRAFT_456815</name>
</gene>
<name>A0AAE0IW79_9PEZI</name>
<reference evidence="2" key="1">
    <citation type="journal article" date="2023" name="Mol. Phylogenet. Evol.">
        <title>Genome-scale phylogeny and comparative genomics of the fungal order Sordariales.</title>
        <authorList>
            <person name="Hensen N."/>
            <person name="Bonometti L."/>
            <person name="Westerberg I."/>
            <person name="Brannstrom I.O."/>
            <person name="Guillou S."/>
            <person name="Cros-Aarteil S."/>
            <person name="Calhoun S."/>
            <person name="Haridas S."/>
            <person name="Kuo A."/>
            <person name="Mondo S."/>
            <person name="Pangilinan J."/>
            <person name="Riley R."/>
            <person name="LaButti K."/>
            <person name="Andreopoulos B."/>
            <person name="Lipzen A."/>
            <person name="Chen C."/>
            <person name="Yan M."/>
            <person name="Daum C."/>
            <person name="Ng V."/>
            <person name="Clum A."/>
            <person name="Steindorff A."/>
            <person name="Ohm R.A."/>
            <person name="Martin F."/>
            <person name="Silar P."/>
            <person name="Natvig D.O."/>
            <person name="Lalanne C."/>
            <person name="Gautier V."/>
            <person name="Ament-Velasquez S.L."/>
            <person name="Kruys A."/>
            <person name="Hutchinson M.I."/>
            <person name="Powell A.J."/>
            <person name="Barry K."/>
            <person name="Miller A.N."/>
            <person name="Grigoriev I.V."/>
            <person name="Debuchy R."/>
            <person name="Gladieux P."/>
            <person name="Hiltunen Thoren M."/>
            <person name="Johannesson H."/>
        </authorList>
    </citation>
    <scope>NUCLEOTIDE SEQUENCE</scope>
    <source>
        <strain evidence="2">SMH4131-1</strain>
    </source>
</reference>
<organism evidence="2 3">
    <name type="scientific">Cercophora scortea</name>
    <dbReference type="NCBI Taxonomy" id="314031"/>
    <lineage>
        <taxon>Eukaryota</taxon>
        <taxon>Fungi</taxon>
        <taxon>Dikarya</taxon>
        <taxon>Ascomycota</taxon>
        <taxon>Pezizomycotina</taxon>
        <taxon>Sordariomycetes</taxon>
        <taxon>Sordariomycetidae</taxon>
        <taxon>Sordariales</taxon>
        <taxon>Lasiosphaeriaceae</taxon>
        <taxon>Cercophora</taxon>
    </lineage>
</organism>
<evidence type="ECO:0000313" key="3">
    <source>
        <dbReference type="Proteomes" id="UP001286456"/>
    </source>
</evidence>
<dbReference type="EMBL" id="JAUEPO010000002">
    <property type="protein sequence ID" value="KAK3332220.1"/>
    <property type="molecule type" value="Genomic_DNA"/>
</dbReference>
<keyword evidence="3" id="KW-1185">Reference proteome</keyword>
<evidence type="ECO:0000313" key="2">
    <source>
        <dbReference type="EMBL" id="KAK3332220.1"/>
    </source>
</evidence>
<accession>A0AAE0IW79</accession>
<evidence type="ECO:0000256" key="1">
    <source>
        <dbReference type="SAM" id="MobiDB-lite"/>
    </source>
</evidence>
<reference evidence="2" key="2">
    <citation type="submission" date="2023-06" db="EMBL/GenBank/DDBJ databases">
        <authorList>
            <consortium name="Lawrence Berkeley National Laboratory"/>
            <person name="Haridas S."/>
            <person name="Hensen N."/>
            <person name="Bonometti L."/>
            <person name="Westerberg I."/>
            <person name="Brannstrom I.O."/>
            <person name="Guillou S."/>
            <person name="Cros-Aarteil S."/>
            <person name="Calhoun S."/>
            <person name="Kuo A."/>
            <person name="Mondo S."/>
            <person name="Pangilinan J."/>
            <person name="Riley R."/>
            <person name="Labutti K."/>
            <person name="Andreopoulos B."/>
            <person name="Lipzen A."/>
            <person name="Chen C."/>
            <person name="Yanf M."/>
            <person name="Daum C."/>
            <person name="Ng V."/>
            <person name="Clum A."/>
            <person name="Steindorff A."/>
            <person name="Ohm R."/>
            <person name="Martin F."/>
            <person name="Silar P."/>
            <person name="Natvig D."/>
            <person name="Lalanne C."/>
            <person name="Gautier V."/>
            <person name="Ament-Velasquez S.L."/>
            <person name="Kruys A."/>
            <person name="Hutchinson M.I."/>
            <person name="Powell A.J."/>
            <person name="Barry K."/>
            <person name="Miller A.N."/>
            <person name="Grigoriev I.V."/>
            <person name="Debuchy R."/>
            <person name="Gladieux P."/>
            <person name="Thoren M.H."/>
            <person name="Johannesson H."/>
        </authorList>
    </citation>
    <scope>NUCLEOTIDE SEQUENCE</scope>
    <source>
        <strain evidence="2">SMH4131-1</strain>
    </source>
</reference>
<dbReference type="AlphaFoldDB" id="A0AAE0IW79"/>
<sequence>MDFPDRSSPPAVVNSPSPAAVETPPPTPVNTPTPETANPMPPNSLPTPSRIGGFSVAFRPTPLARSLNAPLPLARYRSLGQALNSSLRLLATQAGRAALGRPGLTVVDEWTTRPPLGPNRHINGANVFKMSQFVDELLTRIANECPYIVLGHTLDRHTLAYFHKAFPTVWDPIYPHFEAKTQHAMAMMEMDDALRGRARGTNEYYLLYQDLQRYTFESMCAITRQLGHMFVSYLALMQTSIWGEGSTLAGVPAQYLAGQPEGNDGLDIPRDQAGAWLIEALFGGEVVHFRPQSRYHETVKPAKAYIFDQDGRYSLINVFELTERPEEFVGRSSPTLLLQGPHEMGLILPTIEAITPDRVFSAPYQTPQDVQTEVRERLCWMPRVDFTFH</sequence>
<proteinExistence type="predicted"/>